<dbReference type="AlphaFoldDB" id="A0A2H3CE06"/>
<evidence type="ECO:0000313" key="2">
    <source>
        <dbReference type="Proteomes" id="UP000217790"/>
    </source>
</evidence>
<proteinExistence type="predicted"/>
<gene>
    <name evidence="1" type="ORF">ARMGADRAFT_784830</name>
</gene>
<reference evidence="2" key="1">
    <citation type="journal article" date="2017" name="Nat. Ecol. Evol.">
        <title>Genome expansion and lineage-specific genetic innovations in the forest pathogenic fungi Armillaria.</title>
        <authorList>
            <person name="Sipos G."/>
            <person name="Prasanna A.N."/>
            <person name="Walter M.C."/>
            <person name="O'Connor E."/>
            <person name="Balint B."/>
            <person name="Krizsan K."/>
            <person name="Kiss B."/>
            <person name="Hess J."/>
            <person name="Varga T."/>
            <person name="Slot J."/>
            <person name="Riley R."/>
            <person name="Boka B."/>
            <person name="Rigling D."/>
            <person name="Barry K."/>
            <person name="Lee J."/>
            <person name="Mihaltcheva S."/>
            <person name="LaButti K."/>
            <person name="Lipzen A."/>
            <person name="Waldron R."/>
            <person name="Moloney N.M."/>
            <person name="Sperisen C."/>
            <person name="Kredics L."/>
            <person name="Vagvoelgyi C."/>
            <person name="Patrignani A."/>
            <person name="Fitzpatrick D."/>
            <person name="Nagy I."/>
            <person name="Doyle S."/>
            <person name="Anderson J.B."/>
            <person name="Grigoriev I.V."/>
            <person name="Gueldener U."/>
            <person name="Muensterkoetter M."/>
            <person name="Nagy L.G."/>
        </authorList>
    </citation>
    <scope>NUCLEOTIDE SEQUENCE [LARGE SCALE GENOMIC DNA]</scope>
    <source>
        <strain evidence="2">Ar21-2</strain>
    </source>
</reference>
<keyword evidence="2" id="KW-1185">Reference proteome</keyword>
<sequence>MNRLLDRTTPLLDCLRGDSDASRCTALIDCATACARLPSDSGSSWQGFGVGTQVEGKIDTPSNRWLTIRPDTSCWALGTYFFNVSLLLTTPETALTEIFIQS</sequence>
<organism evidence="1 2">
    <name type="scientific">Armillaria gallica</name>
    <name type="common">Bulbous honey fungus</name>
    <name type="synonym">Armillaria bulbosa</name>
    <dbReference type="NCBI Taxonomy" id="47427"/>
    <lineage>
        <taxon>Eukaryota</taxon>
        <taxon>Fungi</taxon>
        <taxon>Dikarya</taxon>
        <taxon>Basidiomycota</taxon>
        <taxon>Agaricomycotina</taxon>
        <taxon>Agaricomycetes</taxon>
        <taxon>Agaricomycetidae</taxon>
        <taxon>Agaricales</taxon>
        <taxon>Marasmiineae</taxon>
        <taxon>Physalacriaceae</taxon>
        <taxon>Armillaria</taxon>
    </lineage>
</organism>
<name>A0A2H3CE06_ARMGA</name>
<dbReference type="EMBL" id="KZ293732">
    <property type="protein sequence ID" value="PBK81295.1"/>
    <property type="molecule type" value="Genomic_DNA"/>
</dbReference>
<protein>
    <submittedName>
        <fullName evidence="1">Uncharacterized protein</fullName>
    </submittedName>
</protein>
<dbReference type="Proteomes" id="UP000217790">
    <property type="component" value="Unassembled WGS sequence"/>
</dbReference>
<dbReference type="InParanoid" id="A0A2H3CE06"/>
<accession>A0A2H3CE06</accession>
<evidence type="ECO:0000313" key="1">
    <source>
        <dbReference type="EMBL" id="PBK81295.1"/>
    </source>
</evidence>